<gene>
    <name evidence="5" type="ORF">CYD53_11013</name>
</gene>
<evidence type="ECO:0000256" key="3">
    <source>
        <dbReference type="SAM" id="MobiDB-lite"/>
    </source>
</evidence>
<dbReference type="PROSITE" id="PS50111">
    <property type="entry name" value="CHEMOTAXIS_TRANSDUC_2"/>
    <property type="match status" value="1"/>
</dbReference>
<dbReference type="Gene3D" id="1.10.490.10">
    <property type="entry name" value="Globins"/>
    <property type="match status" value="1"/>
</dbReference>
<evidence type="ECO:0000313" key="6">
    <source>
        <dbReference type="Proteomes" id="UP000236919"/>
    </source>
</evidence>
<organism evidence="5 6">
    <name type="scientific">Bosea psychrotolerans</name>
    <dbReference type="NCBI Taxonomy" id="1871628"/>
    <lineage>
        <taxon>Bacteria</taxon>
        <taxon>Pseudomonadati</taxon>
        <taxon>Pseudomonadota</taxon>
        <taxon>Alphaproteobacteria</taxon>
        <taxon>Hyphomicrobiales</taxon>
        <taxon>Boseaceae</taxon>
        <taxon>Bosea</taxon>
    </lineage>
</organism>
<reference evidence="5 6" key="1">
    <citation type="submission" date="2018-01" db="EMBL/GenBank/DDBJ databases">
        <title>Genomic Encyclopedia of Type Strains, Phase III (KMG-III): the genomes of soil and plant-associated and newly described type strains.</title>
        <authorList>
            <person name="Whitman W."/>
        </authorList>
    </citation>
    <scope>NUCLEOTIDE SEQUENCE [LARGE SCALE GENOMIC DNA]</scope>
    <source>
        <strain evidence="5 6">1131</strain>
    </source>
</reference>
<evidence type="ECO:0000256" key="1">
    <source>
        <dbReference type="ARBA" id="ARBA00023224"/>
    </source>
</evidence>
<dbReference type="Gene3D" id="1.10.287.950">
    <property type="entry name" value="Methyl-accepting chemotaxis protein"/>
    <property type="match status" value="1"/>
</dbReference>
<keyword evidence="1 2" id="KW-0807">Transducer</keyword>
<dbReference type="EMBL" id="PQFZ01000010">
    <property type="protein sequence ID" value="POR49896.1"/>
    <property type="molecule type" value="Genomic_DNA"/>
</dbReference>
<dbReference type="InterPro" id="IPR012292">
    <property type="entry name" value="Globin/Proto"/>
</dbReference>
<sequence>MSSQSRPRADERPAQNPDFMTTFSSNPIAEQETRFRAFQIEPFDLELLRQQAQFAKTRLPTLLEELHPRFEPWPETARALRLPEVHALRLGHWIKLTSGDLDDGFMESAHRLAAAFHDHGVPAYAVVICHAIVSNRIGAELGLDRDALRAMNGFWRRKEFRRRIALRAALNKAAQFDLELLLETYAEVQRQSSERASAEFAAFGVTVREVVGAVNSGAGTVEAMAKTMNGVVQDTGTQAIVASQASDAASTNVHSVAGAAEELSISLDQVAIEVSRAATMAHDANAAALETDIIVKSLAHSAQTIGSIVEMIRTIAAQTNMLALNATIEAARAGEAGRGFAVVATEVKQLSARTAQATDEIAAQVPSMQMATHEAVAAIERIVSFVRQMDQTTATVASGIEEQRAATQEIARSVNLAAQSTEEVAQSVSGVSLMAQQAGSSVGDVLNLAGTLAAKAASLADAFDHLMQRNRAA</sequence>
<dbReference type="PANTHER" id="PTHR32089">
    <property type="entry name" value="METHYL-ACCEPTING CHEMOTAXIS PROTEIN MCPB"/>
    <property type="match status" value="1"/>
</dbReference>
<comment type="caution">
    <text evidence="5">The sequence shown here is derived from an EMBL/GenBank/DDBJ whole genome shotgun (WGS) entry which is preliminary data.</text>
</comment>
<dbReference type="PANTHER" id="PTHR32089:SF112">
    <property type="entry name" value="LYSOZYME-LIKE PROTEIN-RELATED"/>
    <property type="match status" value="1"/>
</dbReference>
<proteinExistence type="predicted"/>
<dbReference type="Pfam" id="PF00015">
    <property type="entry name" value="MCPsignal"/>
    <property type="match status" value="1"/>
</dbReference>
<dbReference type="SMART" id="SM00283">
    <property type="entry name" value="MA"/>
    <property type="match status" value="1"/>
</dbReference>
<protein>
    <submittedName>
        <fullName evidence="5">Methyl-accepting chemotaxis protein</fullName>
    </submittedName>
</protein>
<dbReference type="OrthoDB" id="266313at2"/>
<accession>A0A2S4M589</accession>
<dbReference type="InterPro" id="IPR004089">
    <property type="entry name" value="MCPsignal_dom"/>
</dbReference>
<feature type="domain" description="Methyl-accepting transducer" evidence="4">
    <location>
        <begin position="217"/>
        <end position="446"/>
    </location>
</feature>
<evidence type="ECO:0000259" key="4">
    <source>
        <dbReference type="PROSITE" id="PS50111"/>
    </source>
</evidence>
<dbReference type="InterPro" id="IPR044398">
    <property type="entry name" value="Globin-sensor_dom"/>
</dbReference>
<dbReference type="CDD" id="cd01068">
    <property type="entry name" value="globin_sensor"/>
    <property type="match status" value="1"/>
</dbReference>
<dbReference type="SUPFAM" id="SSF58104">
    <property type="entry name" value="Methyl-accepting chemotaxis protein (MCP) signaling domain"/>
    <property type="match status" value="1"/>
</dbReference>
<dbReference type="InterPro" id="IPR009050">
    <property type="entry name" value="Globin-like_sf"/>
</dbReference>
<name>A0A2S4M589_9HYPH</name>
<feature type="region of interest" description="Disordered" evidence="3">
    <location>
        <begin position="1"/>
        <end position="23"/>
    </location>
</feature>
<keyword evidence="6" id="KW-1185">Reference proteome</keyword>
<dbReference type="GO" id="GO:0016020">
    <property type="term" value="C:membrane"/>
    <property type="evidence" value="ECO:0007669"/>
    <property type="project" value="InterPro"/>
</dbReference>
<dbReference type="Proteomes" id="UP000236919">
    <property type="component" value="Unassembled WGS sequence"/>
</dbReference>
<dbReference type="GO" id="GO:0020037">
    <property type="term" value="F:heme binding"/>
    <property type="evidence" value="ECO:0007669"/>
    <property type="project" value="InterPro"/>
</dbReference>
<evidence type="ECO:0000313" key="5">
    <source>
        <dbReference type="EMBL" id="POR49896.1"/>
    </source>
</evidence>
<dbReference type="InterPro" id="IPR039379">
    <property type="entry name" value="Protoglobin_sensor_dom"/>
</dbReference>
<dbReference type="SUPFAM" id="SSF46458">
    <property type="entry name" value="Globin-like"/>
    <property type="match status" value="1"/>
</dbReference>
<dbReference type="AlphaFoldDB" id="A0A2S4M589"/>
<dbReference type="Pfam" id="PF11563">
    <property type="entry name" value="Protoglobin"/>
    <property type="match status" value="1"/>
</dbReference>
<dbReference type="GO" id="GO:0019825">
    <property type="term" value="F:oxygen binding"/>
    <property type="evidence" value="ECO:0007669"/>
    <property type="project" value="InterPro"/>
</dbReference>
<dbReference type="GO" id="GO:0007165">
    <property type="term" value="P:signal transduction"/>
    <property type="evidence" value="ECO:0007669"/>
    <property type="project" value="UniProtKB-KW"/>
</dbReference>
<evidence type="ECO:0000256" key="2">
    <source>
        <dbReference type="PROSITE-ProRule" id="PRU00284"/>
    </source>
</evidence>